<dbReference type="PROSITE" id="PS00041">
    <property type="entry name" value="HTH_ARAC_FAMILY_1"/>
    <property type="match status" value="1"/>
</dbReference>
<dbReference type="EMBL" id="OY726395">
    <property type="protein sequence ID" value="CAJ1580044.1"/>
    <property type="molecule type" value="Genomic_DNA"/>
</dbReference>
<dbReference type="InterPro" id="IPR035418">
    <property type="entry name" value="AraC-bd_2"/>
</dbReference>
<dbReference type="SMART" id="SM00342">
    <property type="entry name" value="HTH_ARAC"/>
    <property type="match status" value="1"/>
</dbReference>
<gene>
    <name evidence="5" type="ORF">MU0050_000816</name>
</gene>
<name>A0ABN9NUR3_9MYCO</name>
<dbReference type="Proteomes" id="UP001190466">
    <property type="component" value="Chromosome"/>
</dbReference>
<dbReference type="Pfam" id="PF14525">
    <property type="entry name" value="AraC_binding_2"/>
    <property type="match status" value="1"/>
</dbReference>
<keyword evidence="3" id="KW-0804">Transcription</keyword>
<dbReference type="SUPFAM" id="SSF46689">
    <property type="entry name" value="Homeodomain-like"/>
    <property type="match status" value="2"/>
</dbReference>
<organism evidence="5 6">
    <name type="scientific">[Mycobacterium] wendilense</name>
    <dbReference type="NCBI Taxonomy" id="3064284"/>
    <lineage>
        <taxon>Bacteria</taxon>
        <taxon>Bacillati</taxon>
        <taxon>Actinomycetota</taxon>
        <taxon>Actinomycetes</taxon>
        <taxon>Mycobacteriales</taxon>
        <taxon>Mycobacteriaceae</taxon>
        <taxon>Mycolicibacter</taxon>
    </lineage>
</organism>
<accession>A0ABN9NUR3</accession>
<dbReference type="InterPro" id="IPR050204">
    <property type="entry name" value="AraC_XylS_family_regulators"/>
</dbReference>
<keyword evidence="1" id="KW-0805">Transcription regulation</keyword>
<reference evidence="5 6" key="1">
    <citation type="submission" date="2023-08" db="EMBL/GenBank/DDBJ databases">
        <authorList>
            <person name="Folkvardsen B D."/>
            <person name="Norman A."/>
        </authorList>
    </citation>
    <scope>NUCLEOTIDE SEQUENCE [LARGE SCALE GENOMIC DNA]</scope>
    <source>
        <strain evidence="5 6">Mu0050</strain>
    </source>
</reference>
<evidence type="ECO:0000259" key="4">
    <source>
        <dbReference type="PROSITE" id="PS01124"/>
    </source>
</evidence>
<dbReference type="Pfam" id="PF12833">
    <property type="entry name" value="HTH_18"/>
    <property type="match status" value="1"/>
</dbReference>
<dbReference type="InterPro" id="IPR009057">
    <property type="entry name" value="Homeodomain-like_sf"/>
</dbReference>
<evidence type="ECO:0000256" key="2">
    <source>
        <dbReference type="ARBA" id="ARBA00023125"/>
    </source>
</evidence>
<dbReference type="InterPro" id="IPR018062">
    <property type="entry name" value="HTH_AraC-typ_CS"/>
</dbReference>
<protein>
    <submittedName>
        <fullName evidence="5">AraC family transcriptional regulator</fullName>
    </submittedName>
</protein>
<dbReference type="RefSeq" id="WP_316514489.1">
    <property type="nucleotide sequence ID" value="NZ_OY726395.1"/>
</dbReference>
<dbReference type="InterPro" id="IPR018060">
    <property type="entry name" value="HTH_AraC"/>
</dbReference>
<keyword evidence="2" id="KW-0238">DNA-binding</keyword>
<dbReference type="Gene3D" id="1.10.10.60">
    <property type="entry name" value="Homeodomain-like"/>
    <property type="match status" value="1"/>
</dbReference>
<dbReference type="PANTHER" id="PTHR46796:SF12">
    <property type="entry name" value="HTH-TYPE DNA-BINDING TRANSCRIPTIONAL ACTIVATOR EUTR"/>
    <property type="match status" value="1"/>
</dbReference>
<evidence type="ECO:0000313" key="6">
    <source>
        <dbReference type="Proteomes" id="UP001190466"/>
    </source>
</evidence>
<dbReference type="PROSITE" id="PS01124">
    <property type="entry name" value="HTH_ARAC_FAMILY_2"/>
    <property type="match status" value="1"/>
</dbReference>
<evidence type="ECO:0000256" key="1">
    <source>
        <dbReference type="ARBA" id="ARBA00023015"/>
    </source>
</evidence>
<keyword evidence="6" id="KW-1185">Reference proteome</keyword>
<proteinExistence type="predicted"/>
<feature type="domain" description="HTH araC/xylS-type" evidence="4">
    <location>
        <begin position="215"/>
        <end position="316"/>
    </location>
</feature>
<evidence type="ECO:0000313" key="5">
    <source>
        <dbReference type="EMBL" id="CAJ1580044.1"/>
    </source>
</evidence>
<evidence type="ECO:0000256" key="3">
    <source>
        <dbReference type="ARBA" id="ARBA00023163"/>
    </source>
</evidence>
<dbReference type="PANTHER" id="PTHR46796">
    <property type="entry name" value="HTH-TYPE TRANSCRIPTIONAL ACTIVATOR RHAS-RELATED"/>
    <property type="match status" value="1"/>
</dbReference>
<sequence>MAADPEQAQELGSSSYYPQRMKVLDRSVPFEMVLRTSTLNSLTLGELTYASDVEIDCAELRTAYHVNVPLSGAIDSKVAHTLTQATPRVATIYRPTGHTLLRKWYAASRVLTIKIDRAAVEDRLQSILGRSEVDTVDFDASLQIDSGLGATWWRMVQQLDRELRSADRTAALARYPLLASHLEDGIVMGLIFAAGHRFQNELQGPSEVLRPRTVKLVIDAIEEYPHRAFTAADLANIGGCSVRRLQESFQEYVGMTPMAYLRDVRLDRVHAALITADPSTTGVAEIAHTWGFANLGRFAMAYKKKFGVAPSATLRG</sequence>